<dbReference type="AlphaFoldDB" id="A0A0S7Y4E3"/>
<evidence type="ECO:0000256" key="3">
    <source>
        <dbReference type="ARBA" id="ARBA00022989"/>
    </source>
</evidence>
<evidence type="ECO:0000313" key="8">
    <source>
        <dbReference type="Proteomes" id="UP000051861"/>
    </source>
</evidence>
<proteinExistence type="predicted"/>
<accession>A0A0S7Y4E3</accession>
<dbReference type="Pfam" id="PF04893">
    <property type="entry name" value="Yip1"/>
    <property type="match status" value="1"/>
</dbReference>
<protein>
    <recommendedName>
        <fullName evidence="6">Yip1 domain-containing protein</fullName>
    </recommendedName>
</protein>
<organism evidence="7 8">
    <name type="scientific">candidate division WOR-1 bacterium DG_54_3</name>
    <dbReference type="NCBI Taxonomy" id="1703775"/>
    <lineage>
        <taxon>Bacteria</taxon>
        <taxon>Bacillati</taxon>
        <taxon>Saganbacteria</taxon>
    </lineage>
</organism>
<feature type="domain" description="Yip1" evidence="6">
    <location>
        <begin position="10"/>
        <end position="178"/>
    </location>
</feature>
<dbReference type="EMBL" id="LIZX01000019">
    <property type="protein sequence ID" value="KPJ69629.1"/>
    <property type="molecule type" value="Genomic_DNA"/>
</dbReference>
<keyword evidence="2 5" id="KW-0812">Transmembrane</keyword>
<gene>
    <name evidence="7" type="ORF">AMJ44_03230</name>
</gene>
<reference evidence="7 8" key="1">
    <citation type="journal article" date="2015" name="Microbiome">
        <title>Genomic resolution of linkages in carbon, nitrogen, and sulfur cycling among widespread estuary sediment bacteria.</title>
        <authorList>
            <person name="Baker B.J."/>
            <person name="Lazar C.S."/>
            <person name="Teske A.P."/>
            <person name="Dick G.J."/>
        </authorList>
    </citation>
    <scope>NUCLEOTIDE SEQUENCE [LARGE SCALE GENOMIC DNA]</scope>
    <source>
        <strain evidence="7">DG_54_3</strain>
    </source>
</reference>
<evidence type="ECO:0000256" key="1">
    <source>
        <dbReference type="ARBA" id="ARBA00004141"/>
    </source>
</evidence>
<dbReference type="GO" id="GO:0016020">
    <property type="term" value="C:membrane"/>
    <property type="evidence" value="ECO:0007669"/>
    <property type="project" value="UniProtKB-SubCell"/>
</dbReference>
<evidence type="ECO:0000313" key="7">
    <source>
        <dbReference type="EMBL" id="KPJ69629.1"/>
    </source>
</evidence>
<evidence type="ECO:0000256" key="2">
    <source>
        <dbReference type="ARBA" id="ARBA00022692"/>
    </source>
</evidence>
<feature type="transmembrane region" description="Helical" evidence="5">
    <location>
        <begin position="77"/>
        <end position="97"/>
    </location>
</feature>
<evidence type="ECO:0000256" key="5">
    <source>
        <dbReference type="SAM" id="Phobius"/>
    </source>
</evidence>
<sequence>MKKIIERVRDIVLKPKDTWPIIKGEHVDLKHLFINYAVPLALIPTVCGLIGMLLIGIRTPIGVVRAPILETTLGSVIGYVLGLAGILVGSWIIKFLAPHFNSKADLVAAAKVVIYSMTPYWVVGVLYIIPGLGIVSILAGLYGIYLMYLGLPAVLDTPSDKVIIFLISIIAVGFVISLVLSAIVMGAFYSPFFMSM</sequence>
<dbReference type="Proteomes" id="UP000051861">
    <property type="component" value="Unassembled WGS sequence"/>
</dbReference>
<feature type="transmembrane region" description="Helical" evidence="5">
    <location>
        <begin position="128"/>
        <end position="151"/>
    </location>
</feature>
<keyword evidence="3 5" id="KW-1133">Transmembrane helix</keyword>
<dbReference type="InterPro" id="IPR006977">
    <property type="entry name" value="Yip1_dom"/>
</dbReference>
<comment type="caution">
    <text evidence="7">The sequence shown here is derived from an EMBL/GenBank/DDBJ whole genome shotgun (WGS) entry which is preliminary data.</text>
</comment>
<name>A0A0S7Y4E3_UNCSA</name>
<feature type="transmembrane region" description="Helical" evidence="5">
    <location>
        <begin position="104"/>
        <end position="122"/>
    </location>
</feature>
<feature type="transmembrane region" description="Helical" evidence="5">
    <location>
        <begin position="33"/>
        <end position="57"/>
    </location>
</feature>
<evidence type="ECO:0000259" key="6">
    <source>
        <dbReference type="Pfam" id="PF04893"/>
    </source>
</evidence>
<keyword evidence="4 5" id="KW-0472">Membrane</keyword>
<feature type="transmembrane region" description="Helical" evidence="5">
    <location>
        <begin position="163"/>
        <end position="189"/>
    </location>
</feature>
<evidence type="ECO:0000256" key="4">
    <source>
        <dbReference type="ARBA" id="ARBA00023136"/>
    </source>
</evidence>
<comment type="subcellular location">
    <subcellularLocation>
        <location evidence="1">Membrane</location>
        <topology evidence="1">Multi-pass membrane protein</topology>
    </subcellularLocation>
</comment>